<dbReference type="OrthoDB" id="270293at2759"/>
<evidence type="ECO:0000256" key="4">
    <source>
        <dbReference type="ARBA" id="ARBA00022989"/>
    </source>
</evidence>
<name>A0A196S7N5_BLAHN</name>
<dbReference type="AlphaFoldDB" id="A0A196S7N5"/>
<keyword evidence="2 6" id="KW-0812">Transmembrane</keyword>
<dbReference type="Gene3D" id="2.60.120.200">
    <property type="match status" value="1"/>
</dbReference>
<dbReference type="STRING" id="478820.A0A196S7N5"/>
<keyword evidence="3" id="KW-0732">Signal</keyword>
<dbReference type="Proteomes" id="UP000078348">
    <property type="component" value="Unassembled WGS sequence"/>
</dbReference>
<sequence>MSIIRIMTQKLRMKALTWVVRLLLFASVLAYTVNPHLSFAAPFNNFNYDGRRTLQEWTDVGDAVINEYFIRLTPDRQSKSGAIWSGSSFTSGEFVTTIKFRISGQGAHLYGDGFSVFFTQNVSPLPGKMFGLTDHFYGFAIAFSTFNNQDFSRYHRDVAVYLSTDQNEGAYTQDKDHTGCYSRYRFHEKRQDFSVDNYAVVKIGYSQKDSMIRVSLDEKNTGNFHTCFVEHAEFAPEWWRSAHLGISSSTGQLADNHDILSVETVEGEGDPDKVSVSPSRAAAKLEEEENSAFQAMMAKRSVNPAALTAEERSLVKVMEAMDQHQRLDVSKLKRELEHRIVAVEESLNNMIKKLQQSSDLSESRIFDIEQSLKRDVQSSMNTKLEKRVRAVEDVFADHLKEEVKKSSRKWMIPFVVLVSVVGVVLLFVYGKYRTALKTHLL</sequence>
<dbReference type="EMBL" id="LXWW01000472">
    <property type="protein sequence ID" value="OAO13048.1"/>
    <property type="molecule type" value="Genomic_DNA"/>
</dbReference>
<dbReference type="PANTHER" id="PTHR12223">
    <property type="entry name" value="VESICULAR MANNOSE-BINDING LECTIN"/>
    <property type="match status" value="1"/>
</dbReference>
<dbReference type="GO" id="GO:0005789">
    <property type="term" value="C:endoplasmic reticulum membrane"/>
    <property type="evidence" value="ECO:0007669"/>
    <property type="project" value="TreeGrafter"/>
</dbReference>
<evidence type="ECO:0000256" key="3">
    <source>
        <dbReference type="ARBA" id="ARBA00022729"/>
    </source>
</evidence>
<dbReference type="PROSITE" id="PS51328">
    <property type="entry name" value="L_LECTIN_LIKE"/>
    <property type="match status" value="1"/>
</dbReference>
<keyword evidence="4 6" id="KW-1133">Transmembrane helix</keyword>
<evidence type="ECO:0000256" key="6">
    <source>
        <dbReference type="SAM" id="Phobius"/>
    </source>
</evidence>
<dbReference type="GO" id="GO:0000139">
    <property type="term" value="C:Golgi membrane"/>
    <property type="evidence" value="ECO:0007669"/>
    <property type="project" value="TreeGrafter"/>
</dbReference>
<dbReference type="GO" id="GO:0006888">
    <property type="term" value="P:endoplasmic reticulum to Golgi vesicle-mediated transport"/>
    <property type="evidence" value="ECO:0007669"/>
    <property type="project" value="TreeGrafter"/>
</dbReference>
<evidence type="ECO:0000256" key="1">
    <source>
        <dbReference type="ARBA" id="ARBA00004479"/>
    </source>
</evidence>
<gene>
    <name evidence="8" type="ORF">AV274_5265</name>
</gene>
<feature type="transmembrane region" description="Helical" evidence="6">
    <location>
        <begin position="410"/>
        <end position="429"/>
    </location>
</feature>
<dbReference type="InterPro" id="IPR013320">
    <property type="entry name" value="ConA-like_dom_sf"/>
</dbReference>
<dbReference type="SUPFAM" id="SSF49899">
    <property type="entry name" value="Concanavalin A-like lectins/glucanases"/>
    <property type="match status" value="1"/>
</dbReference>
<dbReference type="InterPro" id="IPR005052">
    <property type="entry name" value="Lectin_leg"/>
</dbReference>
<evidence type="ECO:0000259" key="7">
    <source>
        <dbReference type="PROSITE" id="PS51328"/>
    </source>
</evidence>
<comment type="caution">
    <text evidence="8">The sequence shown here is derived from an EMBL/GenBank/DDBJ whole genome shotgun (WGS) entry which is preliminary data.</text>
</comment>
<feature type="domain" description="L-type lectin-like" evidence="7">
    <location>
        <begin position="31"/>
        <end position="267"/>
    </location>
</feature>
<organism evidence="8 9">
    <name type="scientific">Blastocystis sp. subtype 1 (strain ATCC 50177 / NandII)</name>
    <dbReference type="NCBI Taxonomy" id="478820"/>
    <lineage>
        <taxon>Eukaryota</taxon>
        <taxon>Sar</taxon>
        <taxon>Stramenopiles</taxon>
        <taxon>Bigyra</taxon>
        <taxon>Opalozoa</taxon>
        <taxon>Opalinata</taxon>
        <taxon>Blastocystidae</taxon>
        <taxon>Blastocystis</taxon>
    </lineage>
</organism>
<keyword evidence="5 6" id="KW-0472">Membrane</keyword>
<protein>
    <submittedName>
        <fullName evidence="8">Lectin</fullName>
    </submittedName>
</protein>
<reference evidence="8 9" key="1">
    <citation type="submission" date="2016-05" db="EMBL/GenBank/DDBJ databases">
        <title>Nuclear genome of Blastocystis sp. subtype 1 NandII.</title>
        <authorList>
            <person name="Gentekaki E."/>
            <person name="Curtis B."/>
            <person name="Stairs C."/>
            <person name="Eme L."/>
            <person name="Herman E."/>
            <person name="Klimes V."/>
            <person name="Arias M.C."/>
            <person name="Elias M."/>
            <person name="Hilliou F."/>
            <person name="Klute M."/>
            <person name="Malik S.-B."/>
            <person name="Pightling A."/>
            <person name="Rachubinski R."/>
            <person name="Salas D."/>
            <person name="Schlacht A."/>
            <person name="Suga H."/>
            <person name="Archibald J."/>
            <person name="Ball S.G."/>
            <person name="Clark G."/>
            <person name="Dacks J."/>
            <person name="Van Der Giezen M."/>
            <person name="Tsaousis A."/>
            <person name="Roger A."/>
        </authorList>
    </citation>
    <scope>NUCLEOTIDE SEQUENCE [LARGE SCALE GENOMIC DNA]</scope>
    <source>
        <strain evidence="9">ATCC 50177 / NandII</strain>
    </source>
</reference>
<dbReference type="InterPro" id="IPR051136">
    <property type="entry name" value="Intracellular_Lectin-GPT"/>
</dbReference>
<evidence type="ECO:0000313" key="8">
    <source>
        <dbReference type="EMBL" id="OAO13048.1"/>
    </source>
</evidence>
<dbReference type="PANTHER" id="PTHR12223:SF28">
    <property type="entry name" value="LECTIN, MANNOSE BINDING 1 LIKE"/>
    <property type="match status" value="1"/>
</dbReference>
<accession>A0A196S7N5</accession>
<dbReference type="Pfam" id="PF03388">
    <property type="entry name" value="Lectin_leg-like"/>
    <property type="match status" value="1"/>
</dbReference>
<comment type="subcellular location">
    <subcellularLocation>
        <location evidence="1">Membrane</location>
        <topology evidence="1">Single-pass type I membrane protein</topology>
    </subcellularLocation>
</comment>
<evidence type="ECO:0000256" key="2">
    <source>
        <dbReference type="ARBA" id="ARBA00022692"/>
    </source>
</evidence>
<evidence type="ECO:0000256" key="5">
    <source>
        <dbReference type="ARBA" id="ARBA00023136"/>
    </source>
</evidence>
<dbReference type="GO" id="GO:0005793">
    <property type="term" value="C:endoplasmic reticulum-Golgi intermediate compartment"/>
    <property type="evidence" value="ECO:0007669"/>
    <property type="project" value="TreeGrafter"/>
</dbReference>
<dbReference type="GO" id="GO:0030134">
    <property type="term" value="C:COPII-coated ER to Golgi transport vesicle"/>
    <property type="evidence" value="ECO:0007669"/>
    <property type="project" value="TreeGrafter"/>
</dbReference>
<proteinExistence type="predicted"/>
<evidence type="ECO:0000313" key="9">
    <source>
        <dbReference type="Proteomes" id="UP000078348"/>
    </source>
</evidence>
<dbReference type="GO" id="GO:0005537">
    <property type="term" value="F:D-mannose binding"/>
    <property type="evidence" value="ECO:0007669"/>
    <property type="project" value="TreeGrafter"/>
</dbReference>
<keyword evidence="9" id="KW-1185">Reference proteome</keyword>